<dbReference type="NCBIfam" id="TIGR00182">
    <property type="entry name" value="plsX"/>
    <property type="match status" value="1"/>
</dbReference>
<dbReference type="PIRSF" id="PIRSF002465">
    <property type="entry name" value="Phsphlp_syn_PlsX"/>
    <property type="match status" value="1"/>
</dbReference>
<comment type="catalytic activity">
    <reaction evidence="1 10">
        <text>a fatty acyl-[ACP] + phosphate = an acyl phosphate + holo-[ACP]</text>
        <dbReference type="Rhea" id="RHEA:42292"/>
        <dbReference type="Rhea" id="RHEA-COMP:9685"/>
        <dbReference type="Rhea" id="RHEA-COMP:14125"/>
        <dbReference type="ChEBI" id="CHEBI:43474"/>
        <dbReference type="ChEBI" id="CHEBI:59918"/>
        <dbReference type="ChEBI" id="CHEBI:64479"/>
        <dbReference type="ChEBI" id="CHEBI:138651"/>
        <dbReference type="EC" id="2.3.1.274"/>
    </reaction>
</comment>
<keyword evidence="5 10" id="KW-0443">Lipid metabolism</keyword>
<evidence type="ECO:0000256" key="9">
    <source>
        <dbReference type="ARBA" id="ARBA00046608"/>
    </source>
</evidence>
<dbReference type="InterPro" id="IPR003664">
    <property type="entry name" value="FA_synthesis"/>
</dbReference>
<keyword evidence="11" id="KW-0012">Acyltransferase</keyword>
<evidence type="ECO:0000256" key="4">
    <source>
        <dbReference type="ARBA" id="ARBA00022679"/>
    </source>
</evidence>
<evidence type="ECO:0000256" key="7">
    <source>
        <dbReference type="ARBA" id="ARBA00023264"/>
    </source>
</evidence>
<dbReference type="Pfam" id="PF02504">
    <property type="entry name" value="FA_synthesis"/>
    <property type="match status" value="1"/>
</dbReference>
<dbReference type="GO" id="GO:0043811">
    <property type="term" value="F:phosphate:acyl-[acyl carrier protein] acyltransferase activity"/>
    <property type="evidence" value="ECO:0007669"/>
    <property type="project" value="UniProtKB-UniRule"/>
</dbReference>
<dbReference type="Gene3D" id="3.40.718.10">
    <property type="entry name" value="Isopropylmalate Dehydrogenase"/>
    <property type="match status" value="1"/>
</dbReference>
<dbReference type="EMBL" id="CP009056">
    <property type="protein sequence ID" value="AJA44083.1"/>
    <property type="molecule type" value="Genomic_DNA"/>
</dbReference>
<keyword evidence="2 10" id="KW-0963">Cytoplasm</keyword>
<dbReference type="OrthoDB" id="9806408at2"/>
<evidence type="ECO:0000256" key="8">
    <source>
        <dbReference type="ARBA" id="ARBA00024069"/>
    </source>
</evidence>
<keyword evidence="12" id="KW-1185">Reference proteome</keyword>
<dbReference type="SUPFAM" id="SSF53659">
    <property type="entry name" value="Isocitrate/Isopropylmalate dehydrogenase-like"/>
    <property type="match status" value="1"/>
</dbReference>
<dbReference type="UniPathway" id="UPA00085"/>
<dbReference type="GO" id="GO:0008654">
    <property type="term" value="P:phospholipid biosynthetic process"/>
    <property type="evidence" value="ECO:0007669"/>
    <property type="project" value="UniProtKB-KW"/>
</dbReference>
<evidence type="ECO:0000313" key="11">
    <source>
        <dbReference type="EMBL" id="AJA44083.1"/>
    </source>
</evidence>
<dbReference type="AlphaFoldDB" id="A0A0A7RXV6"/>
<sequence>MDNLTIALDAMSGDFGPRVIVPAALQALDLHRNLHLILVGSSAEINIFLPNKHPRLTVIKSSSVIPNDMKPSLAIRRSQGSSMRMALELVNSKEAQACVSAGNTGALMGLSKLLLHSISGIKRPALVATLPTIKDGNTVILDLGANIESDSEMLVQFAIMGSILANTVLNIVNPRVALLNIGKEDIKGLERIRVAANKLKTNHYFNFVGYLEGDELLSGKTDVLVCDGFTGNVTLKTVEGLIKIFLSSNQLMTKNKSIFARLTRYWMQKKMMNYFGHLDPNHYNGACLLGLQSIVIKSHGAASQSSFLAAIEHAILAIENNLPERIASSLSSILPKSEKN</sequence>
<protein>
    <recommendedName>
        <fullName evidence="8 10">Phosphate acyltransferase</fullName>
        <ecNumber evidence="8 10">2.3.1.274</ecNumber>
    </recommendedName>
    <alternativeName>
        <fullName evidence="10">Acyl-ACP phosphotransacylase</fullName>
    </alternativeName>
    <alternativeName>
        <fullName evidence="10">Acyl-[acyl-carrier-protein]--phosphate acyltransferase</fullName>
    </alternativeName>
    <alternativeName>
        <fullName evidence="10">Phosphate-acyl-ACP acyltransferase</fullName>
    </alternativeName>
</protein>
<evidence type="ECO:0000256" key="1">
    <source>
        <dbReference type="ARBA" id="ARBA00001232"/>
    </source>
</evidence>
<gene>
    <name evidence="10" type="primary">plsX</name>
    <name evidence="11" type="ORF">FPB0191_00234</name>
</gene>
<accession>A0A0A7RXV6</accession>
<dbReference type="RefSeq" id="WP_039103402.1">
    <property type="nucleotide sequence ID" value="NZ_CALYQC010000017.1"/>
</dbReference>
<proteinExistence type="inferred from homology"/>
<comment type="similarity">
    <text evidence="10">Belongs to the PlsX family.</text>
</comment>
<comment type="subcellular location">
    <subcellularLocation>
        <location evidence="10">Cytoplasm</location>
    </subcellularLocation>
    <text evidence="10">Associated with the membrane possibly through PlsY.</text>
</comment>
<evidence type="ECO:0000256" key="3">
    <source>
        <dbReference type="ARBA" id="ARBA00022516"/>
    </source>
</evidence>
<evidence type="ECO:0000256" key="10">
    <source>
        <dbReference type="HAMAP-Rule" id="MF_00019"/>
    </source>
</evidence>
<keyword evidence="3 10" id="KW-0444">Lipid biosynthesis</keyword>
<dbReference type="PANTHER" id="PTHR30100:SF1">
    <property type="entry name" value="PHOSPHATE ACYLTRANSFERASE"/>
    <property type="match status" value="1"/>
</dbReference>
<dbReference type="GO" id="GO:0006633">
    <property type="term" value="P:fatty acid biosynthetic process"/>
    <property type="evidence" value="ECO:0007669"/>
    <property type="project" value="UniProtKB-UniRule"/>
</dbReference>
<evidence type="ECO:0000256" key="2">
    <source>
        <dbReference type="ARBA" id="ARBA00022490"/>
    </source>
</evidence>
<comment type="pathway">
    <text evidence="10">Lipid metabolism; phospholipid metabolism.</text>
</comment>
<reference evidence="11 12" key="1">
    <citation type="journal article" date="2014" name="Appl. Environ. Microbiol.">
        <title>Gut symbionts from distinct hosts exhibit genotoxic activity via divergent colibactin biosynthetic pathways.</title>
        <authorList>
            <person name="Engel P."/>
            <person name="Vizcaino M.I."/>
            <person name="Crawford J.M."/>
        </authorList>
    </citation>
    <scope>NUCLEOTIDE SEQUENCE [LARGE SCALE GENOMIC DNA]</scope>
    <source>
        <strain evidence="11 12">PEB0191</strain>
    </source>
</reference>
<dbReference type="STRING" id="1267021.FPB0191_00234"/>
<dbReference type="HAMAP" id="MF_00019">
    <property type="entry name" value="PlsX"/>
    <property type="match status" value="1"/>
</dbReference>
<dbReference type="GO" id="GO:0005737">
    <property type="term" value="C:cytoplasm"/>
    <property type="evidence" value="ECO:0007669"/>
    <property type="project" value="UniProtKB-SubCell"/>
</dbReference>
<keyword evidence="7 10" id="KW-1208">Phospholipid metabolism</keyword>
<name>A0A0A7RXV6_FRIPE</name>
<evidence type="ECO:0000256" key="6">
    <source>
        <dbReference type="ARBA" id="ARBA00023209"/>
    </source>
</evidence>
<dbReference type="PANTHER" id="PTHR30100">
    <property type="entry name" value="FATTY ACID/PHOSPHOLIPID SYNTHESIS PROTEIN PLSX"/>
    <property type="match status" value="1"/>
</dbReference>
<comment type="function">
    <text evidence="10">Catalyzes the reversible formation of acyl-phosphate (acyl-PO(4)) from acyl-[acyl-carrier-protein] (acyl-ACP). This enzyme utilizes acyl-ACP as fatty acyl donor, but not acyl-CoA.</text>
</comment>
<keyword evidence="6 10" id="KW-0594">Phospholipid biosynthesis</keyword>
<evidence type="ECO:0000313" key="12">
    <source>
        <dbReference type="Proteomes" id="UP000030901"/>
    </source>
</evidence>
<organism evidence="11 12">
    <name type="scientific">Frischella perrara</name>
    <dbReference type="NCBI Taxonomy" id="1267021"/>
    <lineage>
        <taxon>Bacteria</taxon>
        <taxon>Pseudomonadati</taxon>
        <taxon>Pseudomonadota</taxon>
        <taxon>Gammaproteobacteria</taxon>
        <taxon>Orbales</taxon>
        <taxon>Orbaceae</taxon>
        <taxon>Frischella</taxon>
    </lineage>
</organism>
<keyword evidence="4 10" id="KW-0808">Transferase</keyword>
<dbReference type="InterPro" id="IPR012281">
    <property type="entry name" value="Phospholipid_synth_PlsX-like"/>
</dbReference>
<dbReference type="HOGENOM" id="CLU_039379_1_0_6"/>
<dbReference type="KEGG" id="fpp:FPB0191_00234"/>
<dbReference type="EC" id="2.3.1.274" evidence="8 10"/>
<comment type="subunit">
    <text evidence="9 10">Homodimer. Probably interacts with PlsY.</text>
</comment>
<evidence type="ECO:0000256" key="5">
    <source>
        <dbReference type="ARBA" id="ARBA00023098"/>
    </source>
</evidence>
<dbReference type="Proteomes" id="UP000030901">
    <property type="component" value="Chromosome"/>
</dbReference>